<organism evidence="2 3">
    <name type="scientific">Halorubrum yunnanense</name>
    <dbReference type="NCBI Taxonomy" id="1526162"/>
    <lineage>
        <taxon>Archaea</taxon>
        <taxon>Methanobacteriati</taxon>
        <taxon>Methanobacteriota</taxon>
        <taxon>Stenosarchaea group</taxon>
        <taxon>Halobacteria</taxon>
        <taxon>Halobacteriales</taxon>
        <taxon>Haloferacaceae</taxon>
        <taxon>Halorubrum</taxon>
    </lineage>
</organism>
<dbReference type="Pfam" id="PF04307">
    <property type="entry name" value="YdjM"/>
    <property type="match status" value="1"/>
</dbReference>
<comment type="caution">
    <text evidence="2">The sequence shown here is derived from an EMBL/GenBank/DDBJ whole genome shotgun (WGS) entry which is preliminary data.</text>
</comment>
<evidence type="ECO:0000313" key="2">
    <source>
        <dbReference type="EMBL" id="MFC7185671.1"/>
    </source>
</evidence>
<keyword evidence="1" id="KW-0812">Transmembrane</keyword>
<dbReference type="Proteomes" id="UP001596390">
    <property type="component" value="Unassembled WGS sequence"/>
</dbReference>
<name>A0ABD5YEE0_9EURY</name>
<keyword evidence="3" id="KW-1185">Reference proteome</keyword>
<evidence type="ECO:0000256" key="1">
    <source>
        <dbReference type="SAM" id="Phobius"/>
    </source>
</evidence>
<dbReference type="RefSeq" id="WP_267662652.1">
    <property type="nucleotide sequence ID" value="NZ_JAODIX010000007.1"/>
</dbReference>
<reference evidence="2 3" key="1">
    <citation type="journal article" date="2019" name="Int. J. Syst. Evol. Microbiol.">
        <title>The Global Catalogue of Microorganisms (GCM) 10K type strain sequencing project: providing services to taxonomists for standard genome sequencing and annotation.</title>
        <authorList>
            <consortium name="The Broad Institute Genomics Platform"/>
            <consortium name="The Broad Institute Genome Sequencing Center for Infectious Disease"/>
            <person name="Wu L."/>
            <person name="Ma J."/>
        </authorList>
    </citation>
    <scope>NUCLEOTIDE SEQUENCE [LARGE SCALE GENOMIC DNA]</scope>
    <source>
        <strain evidence="2 3">Q85</strain>
    </source>
</reference>
<feature type="transmembrane region" description="Helical" evidence="1">
    <location>
        <begin position="106"/>
        <end position="129"/>
    </location>
</feature>
<accession>A0ABD5YEE0</accession>
<keyword evidence="1" id="KW-1133">Transmembrane helix</keyword>
<dbReference type="EMBL" id="JBHSZZ010000007">
    <property type="protein sequence ID" value="MFC7185671.1"/>
    <property type="molecule type" value="Genomic_DNA"/>
</dbReference>
<dbReference type="InterPro" id="IPR007404">
    <property type="entry name" value="YdjM-like"/>
</dbReference>
<keyword evidence="1" id="KW-0472">Membrane</keyword>
<dbReference type="AlphaFoldDB" id="A0ABD5YEE0"/>
<evidence type="ECO:0000313" key="3">
    <source>
        <dbReference type="Proteomes" id="UP001596390"/>
    </source>
</evidence>
<protein>
    <submittedName>
        <fullName evidence="2">Metal-dependent hydrolase</fullName>
    </submittedName>
</protein>
<keyword evidence="2" id="KW-0378">Hydrolase</keyword>
<proteinExistence type="predicted"/>
<dbReference type="GO" id="GO:0016787">
    <property type="term" value="F:hydrolase activity"/>
    <property type="evidence" value="ECO:0007669"/>
    <property type="project" value="UniProtKB-KW"/>
</dbReference>
<feature type="transmembrane region" description="Helical" evidence="1">
    <location>
        <begin position="50"/>
        <end position="73"/>
    </location>
</feature>
<gene>
    <name evidence="2" type="ORF">ACFQMK_01910</name>
</gene>
<feature type="transmembrane region" description="Helical" evidence="1">
    <location>
        <begin position="20"/>
        <end position="38"/>
    </location>
</feature>
<sequence length="139" mass="15277">MWLSRWFFHAVHHHGVAHTVVFVTVASVVGAVLAGAFSDRIDDRIESERFDASGPFAFLTAGFLAGGLSHVFADILSAPDLSRAIEPLWPVYSQPLGIDLVWYNAAWINVGFLSVMVVAHVAVAYLTTLMGHRYQLLPK</sequence>